<dbReference type="SMART" id="SM00408">
    <property type="entry name" value="IGc2"/>
    <property type="match status" value="3"/>
</dbReference>
<dbReference type="Pfam" id="PF00147">
    <property type="entry name" value="Fibrinogen_C"/>
    <property type="match status" value="1"/>
</dbReference>
<dbReference type="PANTHER" id="PTHR10075">
    <property type="entry name" value="BASIGIN RELATED"/>
    <property type="match status" value="1"/>
</dbReference>
<dbReference type="Gene3D" id="2.60.40.10">
    <property type="entry name" value="Immunoglobulins"/>
    <property type="match status" value="3"/>
</dbReference>
<feature type="domain" description="Ig-like" evidence="10">
    <location>
        <begin position="430"/>
        <end position="515"/>
    </location>
</feature>
<keyword evidence="9" id="KW-1133">Transmembrane helix</keyword>
<dbReference type="InterPro" id="IPR013783">
    <property type="entry name" value="Ig-like_fold"/>
</dbReference>
<evidence type="ECO:0000256" key="2">
    <source>
        <dbReference type="ARBA" id="ARBA00022475"/>
    </source>
</evidence>
<dbReference type="GO" id="GO:0005886">
    <property type="term" value="C:plasma membrane"/>
    <property type="evidence" value="ECO:0007669"/>
    <property type="project" value="UniProtKB-SubCell"/>
</dbReference>
<keyword evidence="9" id="KW-0812">Transmembrane</keyword>
<dbReference type="PROSITE" id="PS50835">
    <property type="entry name" value="IG_LIKE"/>
    <property type="match status" value="3"/>
</dbReference>
<keyword evidence="7" id="KW-0393">Immunoglobulin domain</keyword>
<evidence type="ECO:0000313" key="13">
    <source>
        <dbReference type="Proteomes" id="UP001159428"/>
    </source>
</evidence>
<comment type="subcellular location">
    <subcellularLocation>
        <location evidence="1">Cell membrane</location>
    </subcellularLocation>
</comment>
<organism evidence="12 13">
    <name type="scientific">Pocillopora meandrina</name>
    <dbReference type="NCBI Taxonomy" id="46732"/>
    <lineage>
        <taxon>Eukaryota</taxon>
        <taxon>Metazoa</taxon>
        <taxon>Cnidaria</taxon>
        <taxon>Anthozoa</taxon>
        <taxon>Hexacorallia</taxon>
        <taxon>Scleractinia</taxon>
        <taxon>Astrocoeniina</taxon>
        <taxon>Pocilloporidae</taxon>
        <taxon>Pocillopora</taxon>
    </lineage>
</organism>
<keyword evidence="13" id="KW-1185">Reference proteome</keyword>
<comment type="caution">
    <text evidence="12">The sequence shown here is derived from an EMBL/GenBank/DDBJ whole genome shotgun (WGS) entry which is preliminary data.</text>
</comment>
<feature type="domain" description="Ig-like" evidence="10">
    <location>
        <begin position="518"/>
        <end position="600"/>
    </location>
</feature>
<name>A0AAU9W5U1_9CNID</name>
<dbReference type="InterPro" id="IPR036179">
    <property type="entry name" value="Ig-like_dom_sf"/>
</dbReference>
<dbReference type="FunFam" id="2.60.40.10:FF:000032">
    <property type="entry name" value="palladin isoform X1"/>
    <property type="match status" value="1"/>
</dbReference>
<evidence type="ECO:0000256" key="4">
    <source>
        <dbReference type="ARBA" id="ARBA00023136"/>
    </source>
</evidence>
<evidence type="ECO:0000256" key="1">
    <source>
        <dbReference type="ARBA" id="ARBA00004236"/>
    </source>
</evidence>
<dbReference type="InterPro" id="IPR003598">
    <property type="entry name" value="Ig_sub2"/>
</dbReference>
<keyword evidence="4 9" id="KW-0472">Membrane</keyword>
<dbReference type="Pfam" id="PF07679">
    <property type="entry name" value="I-set"/>
    <property type="match status" value="1"/>
</dbReference>
<evidence type="ECO:0000256" key="5">
    <source>
        <dbReference type="ARBA" id="ARBA00023157"/>
    </source>
</evidence>
<dbReference type="InterPro" id="IPR003599">
    <property type="entry name" value="Ig_sub"/>
</dbReference>
<feature type="transmembrane region" description="Helical" evidence="9">
    <location>
        <begin position="159"/>
        <end position="181"/>
    </location>
</feature>
<dbReference type="InterPro" id="IPR013098">
    <property type="entry name" value="Ig_I-set"/>
</dbReference>
<dbReference type="NCBIfam" id="NF040941">
    <property type="entry name" value="GGGWT_bact"/>
    <property type="match status" value="1"/>
</dbReference>
<dbReference type="InterPro" id="IPR007110">
    <property type="entry name" value="Ig-like_dom"/>
</dbReference>
<feature type="domain" description="Ig-like" evidence="10">
    <location>
        <begin position="341"/>
        <end position="425"/>
    </location>
</feature>
<reference evidence="12 13" key="1">
    <citation type="submission" date="2022-05" db="EMBL/GenBank/DDBJ databases">
        <authorList>
            <consortium name="Genoscope - CEA"/>
            <person name="William W."/>
        </authorList>
    </citation>
    <scope>NUCLEOTIDE SEQUENCE [LARGE SCALE GENOMIC DNA]</scope>
</reference>
<gene>
    <name evidence="12" type="ORF">PMEA_00031399</name>
</gene>
<dbReference type="FunFam" id="2.60.40.10:FF:000005">
    <property type="entry name" value="Neuronal cell adhesion molecule"/>
    <property type="match status" value="1"/>
</dbReference>
<evidence type="ECO:0000256" key="9">
    <source>
        <dbReference type="SAM" id="Phobius"/>
    </source>
</evidence>
<dbReference type="Gene3D" id="2.60.120.1000">
    <property type="match status" value="2"/>
</dbReference>
<proteinExistence type="predicted"/>
<dbReference type="InterPro" id="IPR008160">
    <property type="entry name" value="Collagen"/>
</dbReference>
<dbReference type="PANTHER" id="PTHR10075:SF14">
    <property type="entry name" value="CELL ADHESION MOLECULE DSCAM2-RELATED"/>
    <property type="match status" value="1"/>
</dbReference>
<feature type="domain" description="Fibrinogen C-terminal" evidence="11">
    <location>
        <begin position="598"/>
        <end position="654"/>
    </location>
</feature>
<evidence type="ECO:0000313" key="12">
    <source>
        <dbReference type="EMBL" id="CAH3043320.1"/>
    </source>
</evidence>
<keyword evidence="5" id="KW-1015">Disulfide bond</keyword>
<evidence type="ECO:0000259" key="10">
    <source>
        <dbReference type="PROSITE" id="PS50835"/>
    </source>
</evidence>
<feature type="region of interest" description="Disordered" evidence="8">
    <location>
        <begin position="278"/>
        <end position="343"/>
    </location>
</feature>
<sequence>MIDPDGKGGNCEQFIKFECNNDVAFIQENNAWWVSRDGTKRNYWGGATGSDKMCACGITNSCSNGKKCNCYNGRSDSGWREDSGLLTDKSVLPVTQIRLGDLDDSQEEGYHTLGKLKCYGVAYILIYTVQQVSYFHARQILPQFRLPFRVMEKSKAKPVSNSLVFSSLFLSVVCFVALIHVEIELHAHRQMLQVLNQPKEEKLELKNLANDEKPTEMNILLERSRTFTVMSLAELQTRQKRQVKNTDGRSNASVTIDRESIRKEVRLAIKSQACSVHCPNSIRGRRGRPGQRGPPGKHGPPGPLGVKGPKGNQGPQGIQGPPGPLGPPGAKGEPGQSITAPSIVTPPMPIVVNETGTASFQCEVEGNPQPKVTWLRDNSSLLADKRVVPTAGGLVINGVTLKDNGTYTCEARNILGVMTSLARLTVQVGASIIQKPSSVIVEEGHKVSLNCQATGQPTPTVTWQKAVGHMSNERSRVLNGRLEITNVTKTDGGDYICSAKNILNEDSAHTQVMVFEQLKFTLLPPHKRLASPSENVLLTCEAQGAREVVWQRTGQGLPSGHILYSNGSLLLKNVARHDAGSYTCIARNFHRFVTATTVLEFRKPTSCSDIKTHNGGTSSGTYMIYADGRGGVTPFNVYCDMSDKGGVGVTVISHNAEKRTFVDYKSGGCGGRGCYRKDVQYTGVSIAQLAALTRVSQNCEQFLNFECTAGVGFLEGGYAWWVSRSGTRINYWGGATGHDNKCACGVTNSCSSGYMCNCRGSFSGWREDGGLLTDKAVLPVTQIRLGDLNGSHEKGYYTLGKLKCYGVA</sequence>
<evidence type="ECO:0000256" key="3">
    <source>
        <dbReference type="ARBA" id="ARBA00022737"/>
    </source>
</evidence>
<evidence type="ECO:0000259" key="11">
    <source>
        <dbReference type="PROSITE" id="PS51406"/>
    </source>
</evidence>
<protein>
    <submittedName>
        <fullName evidence="12">Uncharacterized protein</fullName>
    </submittedName>
</protein>
<evidence type="ECO:0000256" key="7">
    <source>
        <dbReference type="ARBA" id="ARBA00023319"/>
    </source>
</evidence>
<dbReference type="EMBL" id="CALNXJ010000007">
    <property type="protein sequence ID" value="CAH3043320.1"/>
    <property type="molecule type" value="Genomic_DNA"/>
</dbReference>
<dbReference type="SUPFAM" id="SSF48726">
    <property type="entry name" value="Immunoglobulin"/>
    <property type="match status" value="3"/>
</dbReference>
<keyword evidence="3" id="KW-0677">Repeat</keyword>
<dbReference type="Proteomes" id="UP001159428">
    <property type="component" value="Unassembled WGS sequence"/>
</dbReference>
<dbReference type="PROSITE" id="PS51406">
    <property type="entry name" value="FIBRINOGEN_C_2"/>
    <property type="match status" value="1"/>
</dbReference>
<keyword evidence="2" id="KW-1003">Cell membrane</keyword>
<feature type="compositionally biased region" description="Low complexity" evidence="8">
    <location>
        <begin position="304"/>
        <end position="319"/>
    </location>
</feature>
<dbReference type="SMART" id="SM00409">
    <property type="entry name" value="IG"/>
    <property type="match status" value="3"/>
</dbReference>
<evidence type="ECO:0000256" key="6">
    <source>
        <dbReference type="ARBA" id="ARBA00023180"/>
    </source>
</evidence>
<dbReference type="InterPro" id="IPR002181">
    <property type="entry name" value="Fibrinogen_a/b/g_C_dom"/>
</dbReference>
<accession>A0AAU9W5U1</accession>
<evidence type="ECO:0000256" key="8">
    <source>
        <dbReference type="SAM" id="MobiDB-lite"/>
    </source>
</evidence>
<keyword evidence="6" id="KW-0325">Glycoprotein</keyword>
<dbReference type="SUPFAM" id="SSF56496">
    <property type="entry name" value="Fibrinogen C-terminal domain-like"/>
    <property type="match status" value="1"/>
</dbReference>
<dbReference type="Pfam" id="PF13927">
    <property type="entry name" value="Ig_3"/>
    <property type="match status" value="2"/>
</dbReference>
<dbReference type="InterPro" id="IPR036056">
    <property type="entry name" value="Fibrinogen-like_C"/>
</dbReference>
<dbReference type="AlphaFoldDB" id="A0AAU9W5U1"/>
<dbReference type="Pfam" id="PF01391">
    <property type="entry name" value="Collagen"/>
    <property type="match status" value="1"/>
</dbReference>